<evidence type="ECO:0000256" key="2">
    <source>
        <dbReference type="ARBA" id="ARBA00022741"/>
    </source>
</evidence>
<proteinExistence type="inferred from homology"/>
<gene>
    <name evidence="5" type="ORF">SKAU_G00301150</name>
</gene>
<evidence type="ECO:0000256" key="1">
    <source>
        <dbReference type="ARBA" id="ARBA00008535"/>
    </source>
</evidence>
<evidence type="ECO:0000313" key="5">
    <source>
        <dbReference type="EMBL" id="KAJ8345922.1"/>
    </source>
</evidence>
<keyword evidence="2" id="KW-0547">Nucleotide-binding</keyword>
<dbReference type="SUPFAM" id="SSF52540">
    <property type="entry name" value="P-loop containing nucleoside triphosphate hydrolases"/>
    <property type="match status" value="1"/>
</dbReference>
<dbReference type="InterPro" id="IPR027417">
    <property type="entry name" value="P-loop_NTPase"/>
</dbReference>
<dbReference type="SUPFAM" id="SSF52980">
    <property type="entry name" value="Restriction endonuclease-like"/>
    <property type="match status" value="1"/>
</dbReference>
<dbReference type="Pfam" id="PF04548">
    <property type="entry name" value="AIG1"/>
    <property type="match status" value="1"/>
</dbReference>
<keyword evidence="3" id="KW-0342">GTP-binding</keyword>
<dbReference type="GO" id="GO:0005525">
    <property type="term" value="F:GTP binding"/>
    <property type="evidence" value="ECO:0007669"/>
    <property type="project" value="UniProtKB-KW"/>
</dbReference>
<dbReference type="AlphaFoldDB" id="A0A9Q1EVN4"/>
<dbReference type="CDD" id="cd22343">
    <property type="entry name" value="PDDEXK_lambda_exonuclease-like"/>
    <property type="match status" value="1"/>
</dbReference>
<evidence type="ECO:0000313" key="6">
    <source>
        <dbReference type="Proteomes" id="UP001152622"/>
    </source>
</evidence>
<dbReference type="InterPro" id="IPR045058">
    <property type="entry name" value="GIMA/IAN/Toc"/>
</dbReference>
<reference evidence="5" key="1">
    <citation type="journal article" date="2023" name="Science">
        <title>Genome structures resolve the early diversification of teleost fishes.</title>
        <authorList>
            <person name="Parey E."/>
            <person name="Louis A."/>
            <person name="Montfort J."/>
            <person name="Bouchez O."/>
            <person name="Roques C."/>
            <person name="Iampietro C."/>
            <person name="Lluch J."/>
            <person name="Castinel A."/>
            <person name="Donnadieu C."/>
            <person name="Desvignes T."/>
            <person name="Floi Bucao C."/>
            <person name="Jouanno E."/>
            <person name="Wen M."/>
            <person name="Mejri S."/>
            <person name="Dirks R."/>
            <person name="Jansen H."/>
            <person name="Henkel C."/>
            <person name="Chen W.J."/>
            <person name="Zahm M."/>
            <person name="Cabau C."/>
            <person name="Klopp C."/>
            <person name="Thompson A.W."/>
            <person name="Robinson-Rechavi M."/>
            <person name="Braasch I."/>
            <person name="Lecointre G."/>
            <person name="Bobe J."/>
            <person name="Postlethwait J.H."/>
            <person name="Berthelot C."/>
            <person name="Roest Crollius H."/>
            <person name="Guiguen Y."/>
        </authorList>
    </citation>
    <scope>NUCLEOTIDE SEQUENCE</scope>
    <source>
        <strain evidence="5">WJC10195</strain>
    </source>
</reference>
<comment type="similarity">
    <text evidence="1">Belongs to the TRAFAC class TrmE-Era-EngA-EngB-Septin-like GTPase superfamily. AIG1/Toc34/Toc159-like paraseptin GTPase family. IAN subfamily.</text>
</comment>
<dbReference type="PANTHER" id="PTHR10903:SF107">
    <property type="entry name" value="GTPASE IMAP FAMILY MEMBER 4-LIKE-RELATED"/>
    <property type="match status" value="1"/>
</dbReference>
<feature type="domain" description="AIG1-type G" evidence="4">
    <location>
        <begin position="10"/>
        <end position="210"/>
    </location>
</feature>
<dbReference type="Gene3D" id="3.90.320.10">
    <property type="match status" value="1"/>
</dbReference>
<dbReference type="EMBL" id="JAINUF010000012">
    <property type="protein sequence ID" value="KAJ8345922.1"/>
    <property type="molecule type" value="Genomic_DNA"/>
</dbReference>
<evidence type="ECO:0000259" key="4">
    <source>
        <dbReference type="PROSITE" id="PS51720"/>
    </source>
</evidence>
<dbReference type="PROSITE" id="PS51720">
    <property type="entry name" value="G_AIG1"/>
    <property type="match status" value="1"/>
</dbReference>
<organism evidence="5 6">
    <name type="scientific">Synaphobranchus kaupii</name>
    <name type="common">Kaup's arrowtooth eel</name>
    <dbReference type="NCBI Taxonomy" id="118154"/>
    <lineage>
        <taxon>Eukaryota</taxon>
        <taxon>Metazoa</taxon>
        <taxon>Chordata</taxon>
        <taxon>Craniata</taxon>
        <taxon>Vertebrata</taxon>
        <taxon>Euteleostomi</taxon>
        <taxon>Actinopterygii</taxon>
        <taxon>Neopterygii</taxon>
        <taxon>Teleostei</taxon>
        <taxon>Anguilliformes</taxon>
        <taxon>Synaphobranchidae</taxon>
        <taxon>Synaphobranchus</taxon>
    </lineage>
</organism>
<dbReference type="CDD" id="cd01852">
    <property type="entry name" value="AIG1"/>
    <property type="match status" value="1"/>
</dbReference>
<dbReference type="Pfam" id="PF09588">
    <property type="entry name" value="YqaJ"/>
    <property type="match status" value="1"/>
</dbReference>
<sequence length="585" mass="66205">MSNKGEEHRLSELRIVLLGGRLSGKSSAGNTILGREEFESGIRTAQCVKRQGEVAGRQVTVVDTPGWWTNNYVNDTAELDKQEIVRSVYLCPPGPCALFLVINVSEAFRDTYRRPAVEHLELLSERVWRHTIVLFTRGDWLGDTTIEQRIETEGRALQELIEKCGNRYHVLNNKNRADGTQVTELLEKIEEMVARNNGVPFSIEEREGEGLLFERKQKSFEEEWSRREEELIERMMKVVVDSETEGSALSFRKRRNSWDFYPPSLSGETPAPSEAGSSVWDYESAHKRSSKKVSLWLKMSKPERSASSAYGTRSSVVSEAEISDRETLEQTKDTCHHPDAPVFPPLPLLGYTLPQNLSFVANLHHFYHLECVAVSPDLSAVLERETREQSKSQLWSAARQTRLTASRFHDVIHARGEESSQRWAQRLLKGTRQTPAMKRGLGLEAEVLQQYAEICQVNVSACGFIVHPDAPHLGASPDGRVVDPREDPPFGLVEVKCPDVESITVANHVRITGGKAQLKKSHRYYTQVQGQLAVTGLAWCDFVTDTRGDITVERVWRDDAFISAMKDGLDLFFFNTFMDVYLGRH</sequence>
<dbReference type="PANTHER" id="PTHR10903">
    <property type="entry name" value="GTPASE, IMAP FAMILY MEMBER-RELATED"/>
    <property type="match status" value="1"/>
</dbReference>
<evidence type="ECO:0000256" key="3">
    <source>
        <dbReference type="ARBA" id="ARBA00023134"/>
    </source>
</evidence>
<comment type="caution">
    <text evidence="5">The sequence shown here is derived from an EMBL/GenBank/DDBJ whole genome shotgun (WGS) entry which is preliminary data.</text>
</comment>
<protein>
    <recommendedName>
        <fullName evidence="4">AIG1-type G domain-containing protein</fullName>
    </recommendedName>
</protein>
<dbReference type="InterPro" id="IPR019080">
    <property type="entry name" value="YqaJ_viral_recombinase"/>
</dbReference>
<dbReference type="InterPro" id="IPR006703">
    <property type="entry name" value="G_AIG1"/>
</dbReference>
<dbReference type="Proteomes" id="UP001152622">
    <property type="component" value="Chromosome 12"/>
</dbReference>
<dbReference type="OrthoDB" id="8954335at2759"/>
<dbReference type="InterPro" id="IPR011604">
    <property type="entry name" value="PDDEXK-like_dom_sf"/>
</dbReference>
<dbReference type="FunFam" id="3.40.50.300:FF:001756">
    <property type="entry name" value="Si:dkey-185m8.2"/>
    <property type="match status" value="1"/>
</dbReference>
<dbReference type="Gene3D" id="3.40.50.300">
    <property type="entry name" value="P-loop containing nucleotide triphosphate hydrolases"/>
    <property type="match status" value="1"/>
</dbReference>
<name>A0A9Q1EVN4_SYNKA</name>
<keyword evidence="6" id="KW-1185">Reference proteome</keyword>
<accession>A0A9Q1EVN4</accession>
<dbReference type="InterPro" id="IPR011335">
    <property type="entry name" value="Restrct_endonuc-II-like"/>
</dbReference>
<dbReference type="GO" id="GO:0006281">
    <property type="term" value="P:DNA repair"/>
    <property type="evidence" value="ECO:0007669"/>
    <property type="project" value="UniProtKB-ARBA"/>
</dbReference>